<dbReference type="RefSeq" id="WP_052476685.1">
    <property type="nucleotide sequence ID" value="NZ_AP014548.1"/>
</dbReference>
<dbReference type="HOGENOM" id="CLU_013985_3_1_10"/>
<evidence type="ECO:0000259" key="1">
    <source>
        <dbReference type="Pfam" id="PF13302"/>
    </source>
</evidence>
<organism evidence="2 3">
    <name type="scientific">Nonlabens marinus S1-08</name>
    <dbReference type="NCBI Taxonomy" id="1454201"/>
    <lineage>
        <taxon>Bacteria</taxon>
        <taxon>Pseudomonadati</taxon>
        <taxon>Bacteroidota</taxon>
        <taxon>Flavobacteriia</taxon>
        <taxon>Flavobacteriales</taxon>
        <taxon>Flavobacteriaceae</taxon>
        <taxon>Nonlabens</taxon>
    </lineage>
</organism>
<evidence type="ECO:0000313" key="3">
    <source>
        <dbReference type="Proteomes" id="UP000031760"/>
    </source>
</evidence>
<dbReference type="KEGG" id="nmf:NMS_0737"/>
<evidence type="ECO:0000313" key="2">
    <source>
        <dbReference type="EMBL" id="BAO54746.1"/>
    </source>
</evidence>
<name>W8VZK7_9FLAO</name>
<dbReference type="Pfam" id="PF13302">
    <property type="entry name" value="Acetyltransf_3"/>
    <property type="match status" value="1"/>
</dbReference>
<gene>
    <name evidence="2" type="ORF">NMS_0737</name>
</gene>
<dbReference type="InterPro" id="IPR016181">
    <property type="entry name" value="Acyl_CoA_acyltransferase"/>
</dbReference>
<dbReference type="SUPFAM" id="SSF55729">
    <property type="entry name" value="Acyl-CoA N-acyltransferases (Nat)"/>
    <property type="match status" value="1"/>
</dbReference>
<dbReference type="Gene3D" id="3.40.630.30">
    <property type="match status" value="1"/>
</dbReference>
<reference evidence="2 3" key="1">
    <citation type="journal article" date="2014" name="Proc. Natl. Acad. Sci. U.S.A.">
        <title>Functional characterization of flavobacteria rhodopsins reveals a unique class of light-driven chloride pump in bacteria.</title>
        <authorList>
            <person name="Yoshizawa S."/>
            <person name="Kumagai Y."/>
            <person name="Kim H."/>
            <person name="Ogura Y."/>
            <person name="Hayashi T."/>
            <person name="Iwasaki W."/>
            <person name="DeLong E.F."/>
            <person name="Kogure K."/>
        </authorList>
    </citation>
    <scope>NUCLEOTIDE SEQUENCE [LARGE SCALE GENOMIC DNA]</scope>
    <source>
        <strain evidence="2 3">S1-08</strain>
    </source>
</reference>
<protein>
    <submittedName>
        <fullName evidence="2">Acetyltransferase</fullName>
    </submittedName>
</protein>
<dbReference type="InterPro" id="IPR000182">
    <property type="entry name" value="GNAT_dom"/>
</dbReference>
<dbReference type="OrthoDB" id="9788916at2"/>
<dbReference type="STRING" id="1454201.NMS_0737"/>
<dbReference type="InterPro" id="IPR051531">
    <property type="entry name" value="N-acetyltransferase"/>
</dbReference>
<keyword evidence="3" id="KW-1185">Reference proteome</keyword>
<feature type="domain" description="N-acetyltransferase" evidence="1">
    <location>
        <begin position="12"/>
        <end position="157"/>
    </location>
</feature>
<sequence>MKYLMNGQETERLRFRLLEPSDYDSWFPFFADQDIYRFLFLDFKKSEDELCQFWMDKVFARYAEDRGGMNVIEDKHTGDFIGQCGLLVQHMDGDARLEVGYSLLPNHRGKGYALEAAQFARNYAFAKAYDKDFDNLIVSMIHVDNEPSIKVAKNNQMKWLKTFADFNEENFHVYGQTRASWEASVK</sequence>
<dbReference type="Proteomes" id="UP000031760">
    <property type="component" value="Chromosome"/>
</dbReference>
<proteinExistence type="predicted"/>
<dbReference type="EMBL" id="AP014548">
    <property type="protein sequence ID" value="BAO54746.1"/>
    <property type="molecule type" value="Genomic_DNA"/>
</dbReference>
<dbReference type="AlphaFoldDB" id="W8VZK7"/>
<keyword evidence="2" id="KW-0808">Transferase</keyword>
<dbReference type="PANTHER" id="PTHR43792:SF1">
    <property type="entry name" value="N-ACETYLTRANSFERASE DOMAIN-CONTAINING PROTEIN"/>
    <property type="match status" value="1"/>
</dbReference>
<accession>W8VZK7</accession>
<dbReference type="GO" id="GO:0016747">
    <property type="term" value="F:acyltransferase activity, transferring groups other than amino-acyl groups"/>
    <property type="evidence" value="ECO:0007669"/>
    <property type="project" value="InterPro"/>
</dbReference>
<dbReference type="PANTHER" id="PTHR43792">
    <property type="entry name" value="GNAT FAMILY, PUTATIVE (AFU_ORTHOLOGUE AFUA_3G00765)-RELATED-RELATED"/>
    <property type="match status" value="1"/>
</dbReference>